<keyword evidence="2" id="KW-0472">Membrane</keyword>
<feature type="compositionally biased region" description="Basic and acidic residues" evidence="1">
    <location>
        <begin position="226"/>
        <end position="245"/>
    </location>
</feature>
<dbReference type="AlphaFoldDB" id="A0A0G4FRZ0"/>
<feature type="compositionally biased region" description="Polar residues" evidence="1">
    <location>
        <begin position="246"/>
        <end position="261"/>
    </location>
</feature>
<evidence type="ECO:0000256" key="2">
    <source>
        <dbReference type="SAM" id="Phobius"/>
    </source>
</evidence>
<name>A0A0G4FRZ0_9ALVE</name>
<proteinExistence type="predicted"/>
<accession>A0A0G4FRZ0</accession>
<protein>
    <submittedName>
        <fullName evidence="3">Uncharacterized protein</fullName>
    </submittedName>
</protein>
<gene>
    <name evidence="3" type="ORF">Cvel_3672</name>
</gene>
<feature type="compositionally biased region" description="Basic and acidic residues" evidence="1">
    <location>
        <begin position="37"/>
        <end position="48"/>
    </location>
</feature>
<dbReference type="EMBL" id="CDMZ01000584">
    <property type="protein sequence ID" value="CEM17437.1"/>
    <property type="molecule type" value="Genomic_DNA"/>
</dbReference>
<organism evidence="3">
    <name type="scientific">Chromera velia CCMP2878</name>
    <dbReference type="NCBI Taxonomy" id="1169474"/>
    <lineage>
        <taxon>Eukaryota</taxon>
        <taxon>Sar</taxon>
        <taxon>Alveolata</taxon>
        <taxon>Colpodellida</taxon>
        <taxon>Chromeraceae</taxon>
        <taxon>Chromera</taxon>
    </lineage>
</organism>
<reference evidence="3" key="1">
    <citation type="submission" date="2014-11" db="EMBL/GenBank/DDBJ databases">
        <authorList>
            <person name="Otto D Thomas"/>
            <person name="Naeem Raeece"/>
        </authorList>
    </citation>
    <scope>NUCLEOTIDE SEQUENCE</scope>
</reference>
<feature type="transmembrane region" description="Helical" evidence="2">
    <location>
        <begin position="173"/>
        <end position="199"/>
    </location>
</feature>
<sequence length="318" mass="35630">MHPYHQYTPLPVHVAGSGEHYYRGAPGQSYPLNEALDSEREREAKEANDQQAAQTPHKRSAFWSKFSVEVQLVLLGVLATISCIGRADFNAPLAAIAYTQISVNSDEEEERERRQQREEEEGQVHKTSQYFLWVFIASIIVGDLPFLCYWGYYNLSEQHTLQGQGVDAGTSAVIHWICLGLGVAEVILKILICIVYPVVQADAMKLAQQGYESYNAAIQRMQEYVMNDKDKGRSKDEKPDTERKSQQQNVRPKSSSASQVKSPPRSPRGKGTQQNQAAPFSATYDHTDASRARSVGRQGIRPGSATVENAYPQYRAVY</sequence>
<keyword evidence="2" id="KW-1133">Transmembrane helix</keyword>
<evidence type="ECO:0000313" key="3">
    <source>
        <dbReference type="EMBL" id="CEM17437.1"/>
    </source>
</evidence>
<feature type="region of interest" description="Disordered" evidence="1">
    <location>
        <begin position="37"/>
        <end position="56"/>
    </location>
</feature>
<dbReference type="VEuPathDB" id="CryptoDB:Cvel_3672"/>
<evidence type="ECO:0000256" key="1">
    <source>
        <dbReference type="SAM" id="MobiDB-lite"/>
    </source>
</evidence>
<feature type="transmembrane region" description="Helical" evidence="2">
    <location>
        <begin position="130"/>
        <end position="153"/>
    </location>
</feature>
<feature type="region of interest" description="Disordered" evidence="1">
    <location>
        <begin position="225"/>
        <end position="318"/>
    </location>
</feature>
<keyword evidence="2" id="KW-0812">Transmembrane</keyword>